<dbReference type="Proteomes" id="UP000030302">
    <property type="component" value="Chromosome"/>
</dbReference>
<dbReference type="AlphaFoldDB" id="A0A0A1FAZ1"/>
<sequence>MADKNQVGKMWEQSGALMKRQSEQNAWIKYIETCAAG</sequence>
<dbReference type="EMBL" id="CP009962">
    <property type="protein sequence ID" value="AIY41686.1"/>
    <property type="molecule type" value="Genomic_DNA"/>
</dbReference>
<proteinExistence type="predicted"/>
<evidence type="ECO:0000313" key="2">
    <source>
        <dbReference type="Proteomes" id="UP000030302"/>
    </source>
</evidence>
<accession>A0A0A1FAZ1</accession>
<dbReference type="HOGENOM" id="CLU_3342441_0_0_4"/>
<dbReference type="KEGG" id="care:LT85_2528"/>
<protein>
    <submittedName>
        <fullName evidence="1">Uncharacterized protein</fullName>
    </submittedName>
</protein>
<organism evidence="1 2">
    <name type="scientific">Collimonas arenae</name>
    <dbReference type="NCBI Taxonomy" id="279058"/>
    <lineage>
        <taxon>Bacteria</taxon>
        <taxon>Pseudomonadati</taxon>
        <taxon>Pseudomonadota</taxon>
        <taxon>Betaproteobacteria</taxon>
        <taxon>Burkholderiales</taxon>
        <taxon>Oxalobacteraceae</taxon>
        <taxon>Collimonas</taxon>
    </lineage>
</organism>
<gene>
    <name evidence="1" type="ORF">LT85_2528</name>
</gene>
<reference evidence="2" key="1">
    <citation type="journal article" date="2014" name="Soil Biol. Biochem.">
        <title>Structure and function of bacterial communities in ageing soils: Insights from the Mendocino ecological staircase.</title>
        <authorList>
            <person name="Uroz S."/>
            <person name="Tech J.J."/>
            <person name="Sawaya N.A."/>
            <person name="Frey-Klett P."/>
            <person name="Leveau J.H.J."/>
        </authorList>
    </citation>
    <scope>NUCLEOTIDE SEQUENCE [LARGE SCALE GENOMIC DNA]</scope>
    <source>
        <strain evidence="2">Cal35</strain>
    </source>
</reference>
<evidence type="ECO:0000313" key="1">
    <source>
        <dbReference type="EMBL" id="AIY41686.1"/>
    </source>
</evidence>
<keyword evidence="2" id="KW-1185">Reference proteome</keyword>
<name>A0A0A1FAZ1_9BURK</name>